<dbReference type="PANTHER" id="PTHR30012">
    <property type="entry name" value="GENERAL SECRETION PATHWAY PROTEIN"/>
    <property type="match status" value="1"/>
</dbReference>
<keyword evidence="1" id="KW-0472">Membrane</keyword>
<accession>V5F5Z9</accession>
<dbReference type="PANTHER" id="PTHR30012:SF0">
    <property type="entry name" value="TYPE II SECRETION SYSTEM PROTEIN F-RELATED"/>
    <property type="match status" value="1"/>
</dbReference>
<protein>
    <recommendedName>
        <fullName evidence="4">Type II secretion system protein GspF domain-containing protein</fullName>
    </recommendedName>
</protein>
<dbReference type="HOGENOM" id="CLU_071827_0_0_6"/>
<feature type="transmembrane region" description="Helical" evidence="1">
    <location>
        <begin position="78"/>
        <end position="100"/>
    </location>
</feature>
<proteinExistence type="predicted"/>
<gene>
    <name evidence="2" type="ORF">PLEI_3016</name>
</gene>
<feature type="transmembrane region" description="Helical" evidence="1">
    <location>
        <begin position="225"/>
        <end position="246"/>
    </location>
</feature>
<dbReference type="Proteomes" id="UP000030675">
    <property type="component" value="Unassembled WGS sequence"/>
</dbReference>
<sequence>MALCAIATAEKAGDRQAGLTAAINQLQGGQNIIAKIIHALWFPFLLLLITGYIGVYVSDKILASVTVNGIGDTVNHWVSTYGLIIAITIIIIFIAIAFALPTLTGQQRDVLDNWPIFSLYKTATAASVLNTLGNLLACGLKLDDALAEMEQQRSTYIRDHIAKMRQQRIGQTNLGCVIDTGLLLPFELSTLKILGSHSDYAPLLLRSAENHQLNVKKRLTRMSNLLNKMGLLVVILLLGCLIGTAMSQLLSTVNF</sequence>
<reference evidence="3" key="1">
    <citation type="submission" date="2012-12" db="EMBL/GenBank/DDBJ databases">
        <title>Genome Sequence of Photobacterium leiognathi lrivu.4.1.</title>
        <authorList>
            <person name="Urbanczyk H."/>
            <person name="Ogura Y."/>
            <person name="Hayashi T."/>
            <person name="Dunlap P.V."/>
        </authorList>
    </citation>
    <scope>NUCLEOTIDE SEQUENCE [LARGE SCALE GENOMIC DNA]</scope>
    <source>
        <strain evidence="3">lrivu.4.1</strain>
    </source>
</reference>
<dbReference type="eggNOG" id="COG1459">
    <property type="taxonomic scope" value="Bacteria"/>
</dbReference>
<evidence type="ECO:0008006" key="4">
    <source>
        <dbReference type="Google" id="ProtNLM"/>
    </source>
</evidence>
<keyword evidence="1" id="KW-0812">Transmembrane</keyword>
<evidence type="ECO:0000256" key="1">
    <source>
        <dbReference type="SAM" id="Phobius"/>
    </source>
</evidence>
<organism evidence="2 3">
    <name type="scientific">Photobacterium leiognathi lrivu.4.1</name>
    <dbReference type="NCBI Taxonomy" id="1248232"/>
    <lineage>
        <taxon>Bacteria</taxon>
        <taxon>Pseudomonadati</taxon>
        <taxon>Pseudomonadota</taxon>
        <taxon>Gammaproteobacteria</taxon>
        <taxon>Vibrionales</taxon>
        <taxon>Vibrionaceae</taxon>
        <taxon>Photobacterium</taxon>
    </lineage>
</organism>
<keyword evidence="1" id="KW-1133">Transmembrane helix</keyword>
<name>V5F5Z9_PHOLE</name>
<evidence type="ECO:0000313" key="3">
    <source>
        <dbReference type="Proteomes" id="UP000030675"/>
    </source>
</evidence>
<dbReference type="EMBL" id="DF196820">
    <property type="protein sequence ID" value="GAD31358.1"/>
    <property type="molecule type" value="Genomic_DNA"/>
</dbReference>
<feature type="transmembrane region" description="Helical" evidence="1">
    <location>
        <begin position="39"/>
        <end position="58"/>
    </location>
</feature>
<evidence type="ECO:0000313" key="2">
    <source>
        <dbReference type="EMBL" id="GAD31358.1"/>
    </source>
</evidence>
<dbReference type="InterPro" id="IPR003004">
    <property type="entry name" value="GspF/PilC"/>
</dbReference>
<dbReference type="AlphaFoldDB" id="V5F5Z9"/>